<feature type="transmembrane region" description="Helical" evidence="5">
    <location>
        <begin position="178"/>
        <end position="197"/>
    </location>
</feature>
<keyword evidence="2 5" id="KW-0812">Transmembrane</keyword>
<evidence type="ECO:0000256" key="1">
    <source>
        <dbReference type="ARBA" id="ARBA00004141"/>
    </source>
</evidence>
<feature type="transmembrane region" description="Helical" evidence="5">
    <location>
        <begin position="49"/>
        <end position="73"/>
    </location>
</feature>
<sequence length="277" mass="31068">MGRGIFKSRDPEKNNVDKATLDKPKQFKQILDEQIEAGMHEFNRSNTGLFFSAFSAGLEIGFSFLFMCIIYSLFLEDVSMAQQRFYLAMCYPLGFIFVIIGRSELFTEHTAMAILPLLKKIVTIKELLVLWGIVYAGNLLGGYLFSFLITSLGPKIGFTDYRAFEYIAVHLVDYSWDVIFESAIFAGWMMGLLGWLVTSSQETISRIVVVIMVTAIIGMGGFHHCIVGSVEVFSGFLVSPKVTFMDYLKFQAWATLGNALGGSIFVAVLKFSHVRLK</sequence>
<evidence type="ECO:0000313" key="7">
    <source>
        <dbReference type="Proteomes" id="UP001354989"/>
    </source>
</evidence>
<feature type="transmembrane region" description="Helical" evidence="5">
    <location>
        <begin position="209"/>
        <end position="230"/>
    </location>
</feature>
<evidence type="ECO:0000256" key="2">
    <source>
        <dbReference type="ARBA" id="ARBA00022692"/>
    </source>
</evidence>
<keyword evidence="7" id="KW-1185">Reference proteome</keyword>
<dbReference type="EMBL" id="AP025292">
    <property type="protein sequence ID" value="BDC98679.1"/>
    <property type="molecule type" value="Genomic_DNA"/>
</dbReference>
<evidence type="ECO:0000256" key="3">
    <source>
        <dbReference type="ARBA" id="ARBA00022989"/>
    </source>
</evidence>
<feature type="transmembrane region" description="Helical" evidence="5">
    <location>
        <begin position="127"/>
        <end position="149"/>
    </location>
</feature>
<dbReference type="Gene3D" id="1.20.1080.10">
    <property type="entry name" value="Glycerol uptake facilitator protein"/>
    <property type="match status" value="1"/>
</dbReference>
<dbReference type="PANTHER" id="PTHR30520">
    <property type="entry name" value="FORMATE TRANSPORTER-RELATED"/>
    <property type="match status" value="1"/>
</dbReference>
<evidence type="ECO:0000313" key="6">
    <source>
        <dbReference type="EMBL" id="BDC98679.1"/>
    </source>
</evidence>
<dbReference type="Proteomes" id="UP001354989">
    <property type="component" value="Chromosome"/>
</dbReference>
<dbReference type="RefSeq" id="WP_332922082.1">
    <property type="nucleotide sequence ID" value="NZ_AP025292.1"/>
</dbReference>
<feature type="transmembrane region" description="Helical" evidence="5">
    <location>
        <begin position="250"/>
        <end position="269"/>
    </location>
</feature>
<organism evidence="6 7">
    <name type="scientific">Persicobacter psychrovividus</name>
    <dbReference type="NCBI Taxonomy" id="387638"/>
    <lineage>
        <taxon>Bacteria</taxon>
        <taxon>Pseudomonadati</taxon>
        <taxon>Bacteroidota</taxon>
        <taxon>Cytophagia</taxon>
        <taxon>Cytophagales</taxon>
        <taxon>Persicobacteraceae</taxon>
        <taxon>Persicobacter</taxon>
    </lineage>
</organism>
<dbReference type="InterPro" id="IPR023271">
    <property type="entry name" value="Aquaporin-like"/>
</dbReference>
<feature type="transmembrane region" description="Helical" evidence="5">
    <location>
        <begin position="85"/>
        <end position="106"/>
    </location>
</feature>
<dbReference type="InterPro" id="IPR000292">
    <property type="entry name" value="For/NO2_transpt"/>
</dbReference>
<keyword evidence="3 5" id="KW-1133">Transmembrane helix</keyword>
<comment type="subcellular location">
    <subcellularLocation>
        <location evidence="1">Membrane</location>
        <topology evidence="1">Multi-pass membrane protein</topology>
    </subcellularLocation>
</comment>
<dbReference type="PANTHER" id="PTHR30520:SF2">
    <property type="entry name" value="INNER MEMBRANE PROTEIN YFDC"/>
    <property type="match status" value="1"/>
</dbReference>
<accession>A0ABN6L684</accession>
<gene>
    <name evidence="6" type="ORF">PEPS_09600</name>
</gene>
<reference evidence="6 7" key="1">
    <citation type="submission" date="2021-12" db="EMBL/GenBank/DDBJ databases">
        <title>Genome sequencing of bacteria with rrn-lacking chromosome and rrn-plasmid.</title>
        <authorList>
            <person name="Anda M."/>
            <person name="Iwasaki W."/>
        </authorList>
    </citation>
    <scope>NUCLEOTIDE SEQUENCE [LARGE SCALE GENOMIC DNA]</scope>
    <source>
        <strain evidence="6 7">NBRC 101262</strain>
    </source>
</reference>
<dbReference type="Pfam" id="PF01226">
    <property type="entry name" value="Form_Nir_trans"/>
    <property type="match status" value="1"/>
</dbReference>
<proteinExistence type="predicted"/>
<name>A0ABN6L684_9BACT</name>
<evidence type="ECO:0000256" key="5">
    <source>
        <dbReference type="SAM" id="Phobius"/>
    </source>
</evidence>
<protein>
    <submittedName>
        <fullName evidence="6">Membrane protein</fullName>
    </submittedName>
</protein>
<keyword evidence="4 5" id="KW-0472">Membrane</keyword>
<evidence type="ECO:0000256" key="4">
    <source>
        <dbReference type="ARBA" id="ARBA00023136"/>
    </source>
</evidence>